<dbReference type="Proteomes" id="UP000594263">
    <property type="component" value="Unplaced"/>
</dbReference>
<protein>
    <submittedName>
        <fullName evidence="1">Uncharacterized protein</fullName>
    </submittedName>
</protein>
<name>A0A7N0ZVW7_KALFE</name>
<keyword evidence="2" id="KW-1185">Reference proteome</keyword>
<dbReference type="Gramene" id="Kaladp0040s0104.1.v1.1">
    <property type="protein sequence ID" value="Kaladp0040s0104.1.v1.1.CDS.1"/>
    <property type="gene ID" value="Kaladp0040s0104.v1.1"/>
</dbReference>
<dbReference type="EnsemblPlants" id="Kaladp0040s0104.1.v1.1">
    <property type="protein sequence ID" value="Kaladp0040s0104.1.v1.1.CDS.1"/>
    <property type="gene ID" value="Kaladp0040s0104.v1.1"/>
</dbReference>
<evidence type="ECO:0000313" key="1">
    <source>
        <dbReference type="EnsemblPlants" id="Kaladp0040s0104.1.v1.1.CDS.1"/>
    </source>
</evidence>
<proteinExistence type="predicted"/>
<organism evidence="1 2">
    <name type="scientific">Kalanchoe fedtschenkoi</name>
    <name type="common">Lavender scallops</name>
    <name type="synonym">South American air plant</name>
    <dbReference type="NCBI Taxonomy" id="63787"/>
    <lineage>
        <taxon>Eukaryota</taxon>
        <taxon>Viridiplantae</taxon>
        <taxon>Streptophyta</taxon>
        <taxon>Embryophyta</taxon>
        <taxon>Tracheophyta</taxon>
        <taxon>Spermatophyta</taxon>
        <taxon>Magnoliopsida</taxon>
        <taxon>eudicotyledons</taxon>
        <taxon>Gunneridae</taxon>
        <taxon>Pentapetalae</taxon>
        <taxon>Saxifragales</taxon>
        <taxon>Crassulaceae</taxon>
        <taxon>Kalanchoe</taxon>
    </lineage>
</organism>
<accession>A0A7N0ZVW7</accession>
<reference evidence="1" key="1">
    <citation type="submission" date="2021-01" db="UniProtKB">
        <authorList>
            <consortium name="EnsemblPlants"/>
        </authorList>
    </citation>
    <scope>IDENTIFICATION</scope>
</reference>
<dbReference type="AlphaFoldDB" id="A0A7N0ZVW7"/>
<sequence length="76" mass="8311">MLIAGLGPGQNKFQGMPAHPYPLLQQQQQPQRDVNGMGFMMPKGEAQVEPNLDPNAYPSNGSSVYHQILNRLPLGP</sequence>
<evidence type="ECO:0000313" key="2">
    <source>
        <dbReference type="Proteomes" id="UP000594263"/>
    </source>
</evidence>